<gene>
    <name evidence="7" type="primary">sulP</name>
    <name evidence="7" type="ORF">H6F41_15145</name>
</gene>
<accession>A0ABR8A0E9</accession>
<comment type="caution">
    <text evidence="7">The sequence shown here is derived from an EMBL/GenBank/DDBJ whole genome shotgun (WGS) entry which is preliminary data.</text>
</comment>
<dbReference type="PROSITE" id="PS50801">
    <property type="entry name" value="STAS"/>
    <property type="match status" value="1"/>
</dbReference>
<feature type="transmembrane region" description="Helical" evidence="5">
    <location>
        <begin position="316"/>
        <end position="334"/>
    </location>
</feature>
<feature type="domain" description="STAS" evidence="6">
    <location>
        <begin position="464"/>
        <end position="578"/>
    </location>
</feature>
<evidence type="ECO:0000256" key="3">
    <source>
        <dbReference type="ARBA" id="ARBA00022989"/>
    </source>
</evidence>
<feature type="transmembrane region" description="Helical" evidence="5">
    <location>
        <begin position="138"/>
        <end position="157"/>
    </location>
</feature>
<evidence type="ECO:0000256" key="2">
    <source>
        <dbReference type="ARBA" id="ARBA00022692"/>
    </source>
</evidence>
<evidence type="ECO:0000256" key="5">
    <source>
        <dbReference type="SAM" id="Phobius"/>
    </source>
</evidence>
<dbReference type="InterPro" id="IPR002645">
    <property type="entry name" value="STAS_dom"/>
</dbReference>
<feature type="transmembrane region" description="Helical" evidence="5">
    <location>
        <begin position="52"/>
        <end position="75"/>
    </location>
</feature>
<keyword evidence="8" id="KW-1185">Reference proteome</keyword>
<organism evidence="7 8">
    <name type="scientific">Pseudanabaena mucicola FACHB-723</name>
    <dbReference type="NCBI Taxonomy" id="2692860"/>
    <lineage>
        <taxon>Bacteria</taxon>
        <taxon>Bacillati</taxon>
        <taxon>Cyanobacteriota</taxon>
        <taxon>Cyanophyceae</taxon>
        <taxon>Pseudanabaenales</taxon>
        <taxon>Pseudanabaenaceae</taxon>
        <taxon>Pseudanabaena</taxon>
    </lineage>
</organism>
<evidence type="ECO:0000313" key="8">
    <source>
        <dbReference type="Proteomes" id="UP000642094"/>
    </source>
</evidence>
<feature type="transmembrane region" description="Helical" evidence="5">
    <location>
        <begin position="188"/>
        <end position="206"/>
    </location>
</feature>
<keyword evidence="2 5" id="KW-0812">Transmembrane</keyword>
<dbReference type="PROSITE" id="PS01130">
    <property type="entry name" value="SLC26A"/>
    <property type="match status" value="1"/>
</dbReference>
<dbReference type="Gene3D" id="3.30.750.24">
    <property type="entry name" value="STAS domain"/>
    <property type="match status" value="1"/>
</dbReference>
<dbReference type="InterPro" id="IPR018045">
    <property type="entry name" value="S04_transporter_CS"/>
</dbReference>
<feature type="transmembrane region" description="Helical" evidence="5">
    <location>
        <begin position="276"/>
        <end position="295"/>
    </location>
</feature>
<dbReference type="Pfam" id="PF00916">
    <property type="entry name" value="Sulfate_transp"/>
    <property type="match status" value="1"/>
</dbReference>
<dbReference type="PANTHER" id="PTHR11814">
    <property type="entry name" value="SULFATE TRANSPORTER"/>
    <property type="match status" value="1"/>
</dbReference>
<keyword evidence="3 5" id="KW-1133">Transmembrane helix</keyword>
<proteinExistence type="predicted"/>
<feature type="transmembrane region" description="Helical" evidence="5">
    <location>
        <begin position="410"/>
        <end position="438"/>
    </location>
</feature>
<dbReference type="Pfam" id="PF01740">
    <property type="entry name" value="STAS"/>
    <property type="match status" value="1"/>
</dbReference>
<evidence type="ECO:0000313" key="7">
    <source>
        <dbReference type="EMBL" id="MBD2189468.1"/>
    </source>
</evidence>
<dbReference type="InterPro" id="IPR001902">
    <property type="entry name" value="SLC26A/SulP_fam"/>
</dbReference>
<dbReference type="InterPro" id="IPR011547">
    <property type="entry name" value="SLC26A/SulP_dom"/>
</dbReference>
<dbReference type="RefSeq" id="WP_190404296.1">
    <property type="nucleotide sequence ID" value="NZ_JACJQB010000040.1"/>
</dbReference>
<dbReference type="NCBIfam" id="TIGR00815">
    <property type="entry name" value="sulP"/>
    <property type="match status" value="1"/>
</dbReference>
<evidence type="ECO:0000259" key="6">
    <source>
        <dbReference type="PROSITE" id="PS50801"/>
    </source>
</evidence>
<feature type="transmembrane region" description="Helical" evidence="5">
    <location>
        <begin position="354"/>
        <end position="375"/>
    </location>
</feature>
<reference evidence="7 8" key="1">
    <citation type="journal article" date="2020" name="ISME J.">
        <title>Comparative genomics reveals insights into cyanobacterial evolution and habitat adaptation.</title>
        <authorList>
            <person name="Chen M.Y."/>
            <person name="Teng W.K."/>
            <person name="Zhao L."/>
            <person name="Hu C.X."/>
            <person name="Zhou Y.K."/>
            <person name="Han B.P."/>
            <person name="Song L.R."/>
            <person name="Shu W.S."/>
        </authorList>
    </citation>
    <scope>NUCLEOTIDE SEQUENCE [LARGE SCALE GENOMIC DNA]</scope>
    <source>
        <strain evidence="7 8">FACHB-723</strain>
    </source>
</reference>
<comment type="subcellular location">
    <subcellularLocation>
        <location evidence="1">Membrane</location>
        <topology evidence="1">Multi-pass membrane protein</topology>
    </subcellularLocation>
</comment>
<dbReference type="SUPFAM" id="SSF52091">
    <property type="entry name" value="SpoIIaa-like"/>
    <property type="match status" value="1"/>
</dbReference>
<dbReference type="InterPro" id="IPR036513">
    <property type="entry name" value="STAS_dom_sf"/>
</dbReference>
<evidence type="ECO:0000256" key="1">
    <source>
        <dbReference type="ARBA" id="ARBA00004141"/>
    </source>
</evidence>
<dbReference type="EMBL" id="JACJQB010000040">
    <property type="protein sequence ID" value="MBD2189468.1"/>
    <property type="molecule type" value="Genomic_DNA"/>
</dbReference>
<dbReference type="Proteomes" id="UP000642094">
    <property type="component" value="Unassembled WGS sequence"/>
</dbReference>
<name>A0ABR8A0E9_9CYAN</name>
<feature type="transmembrane region" description="Helical" evidence="5">
    <location>
        <begin position="227"/>
        <end position="248"/>
    </location>
</feature>
<dbReference type="CDD" id="cd07042">
    <property type="entry name" value="STAS_SulP_like_sulfate_transporter"/>
    <property type="match status" value="1"/>
</dbReference>
<evidence type="ECO:0000256" key="4">
    <source>
        <dbReference type="ARBA" id="ARBA00023136"/>
    </source>
</evidence>
<protein>
    <submittedName>
        <fullName evidence="7">Sulfate permease</fullName>
    </submittedName>
</protein>
<keyword evidence="4 5" id="KW-0472">Membrane</keyword>
<feature type="transmembrane region" description="Helical" evidence="5">
    <location>
        <begin position="109"/>
        <end position="132"/>
    </location>
</feature>
<sequence>MTHSYNSLTSQLQQYIPALDWLKNYQSKYLFGDVTAGIIVTSLLIPQSMAYALLAGLPPQVGLYASILPAILYPLLGTSRVLAVGPVAVDSLMVAAAIAKLAPPNSPEYLLLALTLAFLVGIIQIGMGFLRMGFLVNFLSRSVISGFISGAAIIIGFSQMKHLLGLKIPATESFLELLTLIASNFTKINGVTLGLGLASVGILLYFNQPLVQVLKRQGWSDQRILPISKSAPLLVVILGTLLVAIFQWDQVADIKVVGAVPSGLSALTIPTWDLQILQSLFPAAIAIALVGYMEGFSGAQALASKRREKIDANQELIAFGTANLGAAFSGGYPVTGGVSRSVVNFSAGANTGLASMITGVLVAITVMFFTSWFYFLPQTCLAAIILTAVYKLIDFATLRRMWAYDKADAIAWIATFIAVLGLGVEEGIIIGAIIALGLHLWHTSRPHIAIVGRLGNSEHFRNELRYEVKTSPQVLAIRVDASLYFANAKYMENFLSRTISDRPQVTNVLLVCSAVNLIDASALEVLEGLIFDLKSVGINFYFSEVKGPVMDKLLNIGFVDYVGRDHFFLSTDVAMRELAGI</sequence>